<dbReference type="PANTHER" id="PTHR21085">
    <property type="entry name" value="CHORISMATE SYNTHASE"/>
    <property type="match status" value="1"/>
</dbReference>
<comment type="caution">
    <text evidence="10">The sequence shown here is derived from an EMBL/GenBank/DDBJ whole genome shotgun (WGS) entry which is preliminary data.</text>
</comment>
<comment type="similarity">
    <text evidence="2 7 8">Belongs to the chorismate synthase family.</text>
</comment>
<evidence type="ECO:0000256" key="5">
    <source>
        <dbReference type="ARBA" id="ARBA00023141"/>
    </source>
</evidence>
<comment type="pathway">
    <text evidence="1 7 8">Metabolic intermediate biosynthesis; chorismate biosynthesis; chorismate from D-erythrose 4-phosphate and phosphoenolpyruvate: step 7/7.</text>
</comment>
<dbReference type="PANTHER" id="PTHR21085:SF0">
    <property type="entry name" value="CHORISMATE SYNTHASE"/>
    <property type="match status" value="1"/>
</dbReference>
<evidence type="ECO:0000256" key="1">
    <source>
        <dbReference type="ARBA" id="ARBA00005044"/>
    </source>
</evidence>
<keyword evidence="7" id="KW-0285">Flavoprotein</keyword>
<dbReference type="PROSITE" id="PS00788">
    <property type="entry name" value="CHORISMATE_SYNTHASE_2"/>
    <property type="match status" value="1"/>
</dbReference>
<keyword evidence="7" id="KW-0288">FMN</keyword>
<dbReference type="GO" id="GO:0009073">
    <property type="term" value="P:aromatic amino acid family biosynthetic process"/>
    <property type="evidence" value="ECO:0007669"/>
    <property type="project" value="UniProtKB-KW"/>
</dbReference>
<feature type="binding site" evidence="7">
    <location>
        <position position="328"/>
    </location>
    <ligand>
        <name>FMN</name>
        <dbReference type="ChEBI" id="CHEBI:58210"/>
    </ligand>
</feature>
<dbReference type="Proteomes" id="UP000824264">
    <property type="component" value="Unassembled WGS sequence"/>
</dbReference>
<comment type="subunit">
    <text evidence="7">Homotetramer.</text>
</comment>
<dbReference type="GO" id="GO:0009423">
    <property type="term" value="P:chorismate biosynthetic process"/>
    <property type="evidence" value="ECO:0007669"/>
    <property type="project" value="UniProtKB-UniRule"/>
</dbReference>
<dbReference type="NCBIfam" id="TIGR00033">
    <property type="entry name" value="aroC"/>
    <property type="match status" value="1"/>
</dbReference>
<feature type="region of interest" description="Disordered" evidence="9">
    <location>
        <begin position="42"/>
        <end position="62"/>
    </location>
</feature>
<evidence type="ECO:0000256" key="9">
    <source>
        <dbReference type="SAM" id="MobiDB-lite"/>
    </source>
</evidence>
<proteinExistence type="inferred from homology"/>
<feature type="binding site" evidence="7">
    <location>
        <begin position="302"/>
        <end position="306"/>
    </location>
    <ligand>
        <name>FMN</name>
        <dbReference type="ChEBI" id="CHEBI:58210"/>
    </ligand>
</feature>
<dbReference type="PIRSF" id="PIRSF001456">
    <property type="entry name" value="Chorismate_synth"/>
    <property type="match status" value="1"/>
</dbReference>
<keyword evidence="7" id="KW-0521">NADP</keyword>
<reference evidence="10" key="1">
    <citation type="journal article" date="2021" name="PeerJ">
        <title>Extensive microbial diversity within the chicken gut microbiome revealed by metagenomics and culture.</title>
        <authorList>
            <person name="Gilroy R."/>
            <person name="Ravi A."/>
            <person name="Getino M."/>
            <person name="Pursley I."/>
            <person name="Horton D.L."/>
            <person name="Alikhan N.F."/>
            <person name="Baker D."/>
            <person name="Gharbi K."/>
            <person name="Hall N."/>
            <person name="Watson M."/>
            <person name="Adriaenssens E.M."/>
            <person name="Foster-Nyarko E."/>
            <person name="Jarju S."/>
            <person name="Secka A."/>
            <person name="Antonio M."/>
            <person name="Oren A."/>
            <person name="Chaudhuri R.R."/>
            <person name="La Ragione R."/>
            <person name="Hildebrand F."/>
            <person name="Pallen M.J."/>
        </authorList>
    </citation>
    <scope>NUCLEOTIDE SEQUENCE</scope>
    <source>
        <strain evidence="10">ChiSxjej5B17-1746</strain>
    </source>
</reference>
<dbReference type="InterPro" id="IPR035904">
    <property type="entry name" value="Chorismate_synth_AroC_sf"/>
</dbReference>
<dbReference type="NCBIfam" id="NF003793">
    <property type="entry name" value="PRK05382.1"/>
    <property type="match status" value="1"/>
</dbReference>
<keyword evidence="6 7" id="KW-0456">Lyase</keyword>
<evidence type="ECO:0000256" key="8">
    <source>
        <dbReference type="RuleBase" id="RU000605"/>
    </source>
</evidence>
<dbReference type="PROSITE" id="PS00787">
    <property type="entry name" value="CHORISMATE_SYNTHASE_1"/>
    <property type="match status" value="1"/>
</dbReference>
<organism evidence="10 11">
    <name type="scientific">Candidatus Bilophila faecipullorum</name>
    <dbReference type="NCBI Taxonomy" id="2838482"/>
    <lineage>
        <taxon>Bacteria</taxon>
        <taxon>Pseudomonadati</taxon>
        <taxon>Thermodesulfobacteriota</taxon>
        <taxon>Desulfovibrionia</taxon>
        <taxon>Desulfovibrionales</taxon>
        <taxon>Desulfovibrionaceae</taxon>
        <taxon>Bilophila</taxon>
    </lineage>
</organism>
<dbReference type="InterPro" id="IPR000453">
    <property type="entry name" value="Chorismate_synth"/>
</dbReference>
<gene>
    <name evidence="7 10" type="primary">aroC</name>
    <name evidence="10" type="ORF">H9874_09840</name>
</gene>
<feature type="binding site" evidence="7">
    <location>
        <position position="287"/>
    </location>
    <ligand>
        <name>FMN</name>
        <dbReference type="ChEBI" id="CHEBI:58210"/>
    </ligand>
</feature>
<dbReference type="GO" id="GO:0005829">
    <property type="term" value="C:cytosol"/>
    <property type="evidence" value="ECO:0007669"/>
    <property type="project" value="TreeGrafter"/>
</dbReference>
<keyword evidence="5 7" id="KW-0057">Aromatic amino acid biosynthesis</keyword>
<feature type="binding site" evidence="7">
    <location>
        <begin position="125"/>
        <end position="127"/>
    </location>
    <ligand>
        <name>FMN</name>
        <dbReference type="ChEBI" id="CHEBI:58210"/>
    </ligand>
</feature>
<name>A0A9D1UAD5_9BACT</name>
<evidence type="ECO:0000313" key="10">
    <source>
        <dbReference type="EMBL" id="HIW79426.1"/>
    </source>
</evidence>
<comment type="caution">
    <text evidence="7">Lacks conserved residue(s) required for the propagation of feature annotation.</text>
</comment>
<keyword evidence="7" id="KW-0274">FAD</keyword>
<dbReference type="CDD" id="cd07304">
    <property type="entry name" value="Chorismate_synthase"/>
    <property type="match status" value="1"/>
</dbReference>
<evidence type="ECO:0000256" key="7">
    <source>
        <dbReference type="HAMAP-Rule" id="MF_00300"/>
    </source>
</evidence>
<dbReference type="AlphaFoldDB" id="A0A9D1UAD5"/>
<dbReference type="EMBL" id="DXGI01000369">
    <property type="protein sequence ID" value="HIW79426.1"/>
    <property type="molecule type" value="Genomic_DNA"/>
</dbReference>
<sequence>MSGNTFGRLFRLTTYGESHGPALGGVVDGCPAGIPLDEEAVQRELDRRRPGGGSAGTTRKEPDRVRLLSGVFEGVTTGTPIGFVIENTNQRSGDYGPLASVWRPGHADMTYDAKYGVRDFRGGGRSSGRETAARVAGGAIARALLAREGIAVRSCTLELGGVIAPPFTAEEMAGAASRPFCAPCDAVVDTWEALVRKVRGEGDTLGGIVRVEVTGVPAGLGEPVFDKLDALLAQALMSVGAVKAVEIGDGFAAARSRGSLNNDAYRPAEEGSSPGNPETNHCGGILGGISTGQTLVMNAGIKPIPSIATEQRSVNAAGEAVALRVGGRHDICAIPRVNPVLEAMAALVVADALLLQRRMG</sequence>
<keyword evidence="4 7" id="KW-0028">Amino-acid biosynthesis</keyword>
<dbReference type="SUPFAM" id="SSF103263">
    <property type="entry name" value="Chorismate synthase, AroC"/>
    <property type="match status" value="1"/>
</dbReference>
<dbReference type="GO" id="GO:0010181">
    <property type="term" value="F:FMN binding"/>
    <property type="evidence" value="ECO:0007669"/>
    <property type="project" value="TreeGrafter"/>
</dbReference>
<feature type="binding site" evidence="7">
    <location>
        <position position="48"/>
    </location>
    <ligand>
        <name>NADP(+)</name>
        <dbReference type="ChEBI" id="CHEBI:58349"/>
    </ligand>
</feature>
<evidence type="ECO:0000256" key="4">
    <source>
        <dbReference type="ARBA" id="ARBA00022605"/>
    </source>
</evidence>
<reference evidence="10" key="2">
    <citation type="submission" date="2021-04" db="EMBL/GenBank/DDBJ databases">
        <authorList>
            <person name="Gilroy R."/>
        </authorList>
    </citation>
    <scope>NUCLEOTIDE SEQUENCE</scope>
    <source>
        <strain evidence="10">ChiSxjej5B17-1746</strain>
    </source>
</reference>
<evidence type="ECO:0000313" key="11">
    <source>
        <dbReference type="Proteomes" id="UP000824264"/>
    </source>
</evidence>
<dbReference type="GO" id="GO:0008652">
    <property type="term" value="P:amino acid biosynthetic process"/>
    <property type="evidence" value="ECO:0007669"/>
    <property type="project" value="UniProtKB-KW"/>
</dbReference>
<protein>
    <recommendedName>
        <fullName evidence="3 7">Chorismate synthase</fullName>
        <shortName evidence="7">CS</shortName>
        <ecNumber evidence="3 7">4.2.3.5</ecNumber>
    </recommendedName>
    <alternativeName>
        <fullName evidence="7">5-enolpyruvylshikimate-3-phosphate phospholyase</fullName>
    </alternativeName>
</protein>
<evidence type="ECO:0000256" key="3">
    <source>
        <dbReference type="ARBA" id="ARBA00013036"/>
    </source>
</evidence>
<accession>A0A9D1UAD5</accession>
<evidence type="ECO:0000256" key="6">
    <source>
        <dbReference type="ARBA" id="ARBA00023239"/>
    </source>
</evidence>
<dbReference type="InterPro" id="IPR020541">
    <property type="entry name" value="Chorismate_synthase_CS"/>
</dbReference>
<feature type="region of interest" description="Disordered" evidence="9">
    <location>
        <begin position="262"/>
        <end position="284"/>
    </location>
</feature>
<dbReference type="EC" id="4.2.3.5" evidence="3 7"/>
<dbReference type="Gene3D" id="3.60.150.10">
    <property type="entry name" value="Chorismate synthase AroC"/>
    <property type="match status" value="1"/>
</dbReference>
<dbReference type="Pfam" id="PF01264">
    <property type="entry name" value="Chorismate_synt"/>
    <property type="match status" value="1"/>
</dbReference>
<dbReference type="HAMAP" id="MF_00300">
    <property type="entry name" value="Chorismate_synth"/>
    <property type="match status" value="1"/>
</dbReference>
<comment type="cofactor">
    <cofactor evidence="7 8">
        <name>FMNH2</name>
        <dbReference type="ChEBI" id="CHEBI:57618"/>
    </cofactor>
    <text evidence="7 8">Reduced FMN (FMNH(2)).</text>
</comment>
<dbReference type="GO" id="GO:0004107">
    <property type="term" value="F:chorismate synthase activity"/>
    <property type="evidence" value="ECO:0007669"/>
    <property type="project" value="UniProtKB-UniRule"/>
</dbReference>
<evidence type="ECO:0000256" key="2">
    <source>
        <dbReference type="ARBA" id="ARBA00008014"/>
    </source>
</evidence>
<comment type="catalytic activity">
    <reaction evidence="7 8">
        <text>5-O-(1-carboxyvinyl)-3-phosphoshikimate = chorismate + phosphate</text>
        <dbReference type="Rhea" id="RHEA:21020"/>
        <dbReference type="ChEBI" id="CHEBI:29748"/>
        <dbReference type="ChEBI" id="CHEBI:43474"/>
        <dbReference type="ChEBI" id="CHEBI:57701"/>
        <dbReference type="EC" id="4.2.3.5"/>
    </reaction>
</comment>
<comment type="function">
    <text evidence="7">Catalyzes the anti-1,4-elimination of the C-3 phosphate and the C-6 proR hydrogen from 5-enolpyruvylshikimate-3-phosphate (EPSP) to yield chorismate, which is the branch point compound that serves as the starting substrate for the three terminal pathways of aromatic amino acid biosynthesis. This reaction introduces a second double bond into the aromatic ring system.</text>
</comment>